<dbReference type="RefSeq" id="WP_086569236.1">
    <property type="nucleotide sequence ID" value="NZ_NGFP01000018.1"/>
</dbReference>
<organism evidence="2 3">
    <name type="scientific">Streptosporangium minutum</name>
    <dbReference type="NCBI Taxonomy" id="569862"/>
    <lineage>
        <taxon>Bacteria</taxon>
        <taxon>Bacillati</taxon>
        <taxon>Actinomycetota</taxon>
        <taxon>Actinomycetes</taxon>
        <taxon>Streptosporangiales</taxon>
        <taxon>Streptosporangiaceae</taxon>
        <taxon>Streptosporangium</taxon>
    </lineage>
</organism>
<dbReference type="Pfam" id="PF07969">
    <property type="entry name" value="Amidohydro_3"/>
    <property type="match status" value="1"/>
</dbReference>
<dbReference type="PANTHER" id="PTHR11647">
    <property type="entry name" value="HYDRANTOINASE/DIHYDROPYRIMIDINASE FAMILY MEMBER"/>
    <property type="match status" value="1"/>
</dbReference>
<dbReference type="InterPro" id="IPR050378">
    <property type="entry name" value="Metallo-dep_Hydrolases_sf"/>
</dbReference>
<gene>
    <name evidence="2" type="ORF">CA984_06440</name>
</gene>
<dbReference type="PANTHER" id="PTHR11647:SF1">
    <property type="entry name" value="COLLAPSIN RESPONSE MEDIATOR PROTEIN"/>
    <property type="match status" value="1"/>
</dbReference>
<evidence type="ECO:0000313" key="3">
    <source>
        <dbReference type="Proteomes" id="UP000194761"/>
    </source>
</evidence>
<proteinExistence type="predicted"/>
<accession>A0A243RUN4</accession>
<dbReference type="AlphaFoldDB" id="A0A243RUN4"/>
<evidence type="ECO:0000313" key="2">
    <source>
        <dbReference type="EMBL" id="OUC98650.1"/>
    </source>
</evidence>
<sequence>MHDLILTGGQVHDGFANPPITADVAVSAGRVTAVGTGLGPARRTVDVDGLVVAPGFVDPHSHSDSVPFLPDAQPFKLFQGVTTEIVGNCGFSMGPADPATAGLAPVSLGEQTFATFAEYLDAAEAAGPSNHLAAMVGHNTVRLMVAGMDRELPPGGLDTMCAHVEEAFRAGACGFSSGLEYVPGAYGDRAELVALALVAHRYGGVYATHSRSESEGLADALDEAIEVARSSGIRLQVSHCKASGRAVHGSAKMILDKLAQARRQGVDVRGDQYPYQAFATGLAAMLPPEACEGGIGAMRARLADPATRAALLATAEGPSGAGVGLWRELHPEDLQILEHTDPAVAGRTLAQVLNGREPWDALCDLLIADPHAATVCHTMHEDDVLAIMADPLVAIGSDSGLPFGPNHPRTFGTFPRFLGDYVRGQSVVGLAEAVRKVTSATATQFGLTDRGWLGPGAAADLVVFDAAAIGHAGTYERPDIRPTGIVHVLLEGEPVIVDGEFSGVRRGRMLRPGRR</sequence>
<dbReference type="SUPFAM" id="SSF51338">
    <property type="entry name" value="Composite domain of metallo-dependent hydrolases"/>
    <property type="match status" value="1"/>
</dbReference>
<comment type="caution">
    <text evidence="2">The sequence shown here is derived from an EMBL/GenBank/DDBJ whole genome shotgun (WGS) entry which is preliminary data.</text>
</comment>
<dbReference type="GO" id="GO:0005829">
    <property type="term" value="C:cytosol"/>
    <property type="evidence" value="ECO:0007669"/>
    <property type="project" value="TreeGrafter"/>
</dbReference>
<name>A0A243RUN4_9ACTN</name>
<reference evidence="2 3" key="1">
    <citation type="submission" date="2017-05" db="EMBL/GenBank/DDBJ databases">
        <title>Biotechnological potential of actinobacteria isolated from South African environments.</title>
        <authorList>
            <person name="Le Roes-Hill M."/>
            <person name="Prins A."/>
            <person name="Durrell K.A."/>
        </authorList>
    </citation>
    <scope>NUCLEOTIDE SEQUENCE [LARGE SCALE GENOMIC DNA]</scope>
    <source>
        <strain evidence="2">M26</strain>
    </source>
</reference>
<dbReference type="InterPro" id="IPR032466">
    <property type="entry name" value="Metal_Hydrolase"/>
</dbReference>
<dbReference type="GO" id="GO:0016812">
    <property type="term" value="F:hydrolase activity, acting on carbon-nitrogen (but not peptide) bonds, in cyclic amides"/>
    <property type="evidence" value="ECO:0007669"/>
    <property type="project" value="TreeGrafter"/>
</dbReference>
<keyword evidence="3" id="KW-1185">Reference proteome</keyword>
<dbReference type="CDD" id="cd01297">
    <property type="entry name" value="D-aminoacylase"/>
    <property type="match status" value="1"/>
</dbReference>
<protein>
    <submittedName>
        <fullName evidence="2">N-acyl-D-amino acid deacylase</fullName>
    </submittedName>
</protein>
<dbReference type="InterPro" id="IPR011059">
    <property type="entry name" value="Metal-dep_hydrolase_composite"/>
</dbReference>
<feature type="domain" description="Amidohydrolase 3" evidence="1">
    <location>
        <begin position="43"/>
        <end position="496"/>
    </location>
</feature>
<dbReference type="Gene3D" id="3.20.20.140">
    <property type="entry name" value="Metal-dependent hydrolases"/>
    <property type="match status" value="1"/>
</dbReference>
<dbReference type="Gene3D" id="3.30.1490.130">
    <property type="entry name" value="D-aminoacylase. Domain 3"/>
    <property type="match status" value="1"/>
</dbReference>
<dbReference type="Gene3D" id="2.30.40.10">
    <property type="entry name" value="Urease, subunit C, domain 1"/>
    <property type="match status" value="1"/>
</dbReference>
<dbReference type="Proteomes" id="UP000194761">
    <property type="component" value="Unassembled WGS sequence"/>
</dbReference>
<dbReference type="InterPro" id="IPR013108">
    <property type="entry name" value="Amidohydro_3"/>
</dbReference>
<evidence type="ECO:0000259" key="1">
    <source>
        <dbReference type="Pfam" id="PF07969"/>
    </source>
</evidence>
<dbReference type="InterPro" id="IPR023100">
    <property type="entry name" value="D-aminoacylase_insert_dom_sf"/>
</dbReference>
<dbReference type="SUPFAM" id="SSF51556">
    <property type="entry name" value="Metallo-dependent hydrolases"/>
    <property type="match status" value="1"/>
</dbReference>
<dbReference type="EMBL" id="NGFP01000018">
    <property type="protein sequence ID" value="OUC98650.1"/>
    <property type="molecule type" value="Genomic_DNA"/>
</dbReference>
<dbReference type="GO" id="GO:0016811">
    <property type="term" value="F:hydrolase activity, acting on carbon-nitrogen (but not peptide) bonds, in linear amides"/>
    <property type="evidence" value="ECO:0007669"/>
    <property type="project" value="InterPro"/>
</dbReference>